<dbReference type="AlphaFoldDB" id="A0AAD9STD4"/>
<organism evidence="2 3">
    <name type="scientific">Phomopsis amygdali</name>
    <name type="common">Fusicoccum amygdali</name>
    <dbReference type="NCBI Taxonomy" id="1214568"/>
    <lineage>
        <taxon>Eukaryota</taxon>
        <taxon>Fungi</taxon>
        <taxon>Dikarya</taxon>
        <taxon>Ascomycota</taxon>
        <taxon>Pezizomycotina</taxon>
        <taxon>Sordariomycetes</taxon>
        <taxon>Sordariomycetidae</taxon>
        <taxon>Diaporthales</taxon>
        <taxon>Diaporthaceae</taxon>
        <taxon>Diaporthe</taxon>
    </lineage>
</organism>
<name>A0AAD9STD4_PHOAM</name>
<dbReference type="Proteomes" id="UP001265746">
    <property type="component" value="Unassembled WGS sequence"/>
</dbReference>
<proteinExistence type="predicted"/>
<keyword evidence="1" id="KW-0732">Signal</keyword>
<evidence type="ECO:0000313" key="3">
    <source>
        <dbReference type="Proteomes" id="UP001265746"/>
    </source>
</evidence>
<dbReference type="EMBL" id="JAUJFL010000001">
    <property type="protein sequence ID" value="KAK2615354.1"/>
    <property type="molecule type" value="Genomic_DNA"/>
</dbReference>
<keyword evidence="3" id="KW-1185">Reference proteome</keyword>
<sequence>MQFSLVAIASLLASAEAAHLWSKPAVKLIKTKQAVATNYNWTVTGWSAGCARAGCYYDFNISAPAFSDSVPAFSAYCSGFGEGAPYEECDILDDGANLHQVAARLQAVNTTGTGAHLAVSYEFSDPTAEGTYWNYTAYTVSSYNQFVAPPLNFTVTPTEIWGVA</sequence>
<feature type="chain" id="PRO_5041902097" evidence="1">
    <location>
        <begin position="18"/>
        <end position="164"/>
    </location>
</feature>
<evidence type="ECO:0000313" key="2">
    <source>
        <dbReference type="EMBL" id="KAK2615354.1"/>
    </source>
</evidence>
<comment type="caution">
    <text evidence="2">The sequence shown here is derived from an EMBL/GenBank/DDBJ whole genome shotgun (WGS) entry which is preliminary data.</text>
</comment>
<evidence type="ECO:0000256" key="1">
    <source>
        <dbReference type="SAM" id="SignalP"/>
    </source>
</evidence>
<protein>
    <submittedName>
        <fullName evidence="2">Uncharacterized protein</fullName>
    </submittedName>
</protein>
<feature type="signal peptide" evidence="1">
    <location>
        <begin position="1"/>
        <end position="17"/>
    </location>
</feature>
<accession>A0AAD9STD4</accession>
<gene>
    <name evidence="2" type="ORF">N8I77_002116</name>
</gene>
<reference evidence="2" key="1">
    <citation type="submission" date="2023-06" db="EMBL/GenBank/DDBJ databases">
        <authorList>
            <person name="Noh H."/>
        </authorList>
    </citation>
    <scope>NUCLEOTIDE SEQUENCE</scope>
    <source>
        <strain evidence="2">DUCC20226</strain>
    </source>
</reference>